<dbReference type="EMBL" id="BDGG01000002">
    <property type="protein sequence ID" value="GAU92495.1"/>
    <property type="molecule type" value="Genomic_DNA"/>
</dbReference>
<gene>
    <name evidence="5" type="primary">RvY_04571-1</name>
    <name evidence="5" type="synonym">RvY_04571.1</name>
    <name evidence="5" type="ORF">RvY_04571</name>
</gene>
<dbReference type="InterPro" id="IPR027417">
    <property type="entry name" value="P-loop_NTPase"/>
</dbReference>
<organism evidence="5 6">
    <name type="scientific">Ramazzottius varieornatus</name>
    <name type="common">Water bear</name>
    <name type="synonym">Tardigrade</name>
    <dbReference type="NCBI Taxonomy" id="947166"/>
    <lineage>
        <taxon>Eukaryota</taxon>
        <taxon>Metazoa</taxon>
        <taxon>Ecdysozoa</taxon>
        <taxon>Tardigrada</taxon>
        <taxon>Eutardigrada</taxon>
        <taxon>Parachela</taxon>
        <taxon>Hypsibioidea</taxon>
        <taxon>Ramazzottiidae</taxon>
        <taxon>Ramazzottius</taxon>
    </lineage>
</organism>
<evidence type="ECO:0000256" key="2">
    <source>
        <dbReference type="ARBA" id="ARBA00022840"/>
    </source>
</evidence>
<comment type="similarity">
    <text evidence="3">Belongs to the KTI12 family.</text>
</comment>
<dbReference type="FunFam" id="3.40.50.300:FF:000827">
    <property type="entry name" value="KTI12 chromatin-associated homolog"/>
    <property type="match status" value="1"/>
</dbReference>
<dbReference type="GO" id="GO:0005524">
    <property type="term" value="F:ATP binding"/>
    <property type="evidence" value="ECO:0007669"/>
    <property type="project" value="UniProtKB-KW"/>
</dbReference>
<name>A0A1D1UVL8_RAMVA</name>
<dbReference type="PANTHER" id="PTHR12435">
    <property type="match status" value="1"/>
</dbReference>
<protein>
    <recommendedName>
        <fullName evidence="4">Protein KTI12 homolog</fullName>
    </recommendedName>
</protein>
<keyword evidence="2" id="KW-0067">ATP-binding</keyword>
<reference evidence="5 6" key="1">
    <citation type="journal article" date="2016" name="Nat. Commun.">
        <title>Extremotolerant tardigrade genome and improved radiotolerance of human cultured cells by tardigrade-unique protein.</title>
        <authorList>
            <person name="Hashimoto T."/>
            <person name="Horikawa D.D."/>
            <person name="Saito Y."/>
            <person name="Kuwahara H."/>
            <person name="Kozuka-Hata H."/>
            <person name="Shin-I T."/>
            <person name="Minakuchi Y."/>
            <person name="Ohishi K."/>
            <person name="Motoyama A."/>
            <person name="Aizu T."/>
            <person name="Enomoto A."/>
            <person name="Kondo K."/>
            <person name="Tanaka S."/>
            <person name="Hara Y."/>
            <person name="Koshikawa S."/>
            <person name="Sagara H."/>
            <person name="Miura T."/>
            <person name="Yokobori S."/>
            <person name="Miyagawa K."/>
            <person name="Suzuki Y."/>
            <person name="Kubo T."/>
            <person name="Oyama M."/>
            <person name="Kohara Y."/>
            <person name="Fujiyama A."/>
            <person name="Arakawa K."/>
            <person name="Katayama T."/>
            <person name="Toyoda A."/>
            <person name="Kunieda T."/>
        </authorList>
    </citation>
    <scope>NUCLEOTIDE SEQUENCE [LARGE SCALE GENOMIC DNA]</scope>
    <source>
        <strain evidence="5 6">YOKOZUNA-1</strain>
    </source>
</reference>
<keyword evidence="6" id="KW-1185">Reference proteome</keyword>
<comment type="caution">
    <text evidence="5">The sequence shown here is derived from an EMBL/GenBank/DDBJ whole genome shotgun (WGS) entry which is preliminary data.</text>
</comment>
<accession>A0A1D1UVL8</accession>
<keyword evidence="1" id="KW-0547">Nucleotide-binding</keyword>
<dbReference type="GO" id="GO:0006400">
    <property type="term" value="P:tRNA modification"/>
    <property type="evidence" value="ECO:0007669"/>
    <property type="project" value="UniProtKB-ARBA"/>
</dbReference>
<dbReference type="AlphaFoldDB" id="A0A1D1UVL8"/>
<evidence type="ECO:0000313" key="5">
    <source>
        <dbReference type="EMBL" id="GAU92495.1"/>
    </source>
</evidence>
<proteinExistence type="inferred from homology"/>
<evidence type="ECO:0000256" key="3">
    <source>
        <dbReference type="ARBA" id="ARBA00025768"/>
    </source>
</evidence>
<sequence length="278" mass="31118">MPLVVLCGLPGSGKTKRATELVGALRKSTEMPASVVSDNTILSVQKNDIYAAPAKEKNLRASLKSDVQRLLSKDALVILDAANYIKGYRYEIYCICKSAKTTQCTIWCNAPLSDLKQWNESREQTERYSEATIDALDMRFEPPDSQNRWENPLFTLLPNDPLPVTEILEALLQKRASPPNQSTQSQPLATTNYLHELDRITQEIVSVIISAQQKGSIGGKVILPGTTEGLVLSKITPPAEFTRLRRQFISYSKTRPVESLDRIPTLFVHYLKSTIKVR</sequence>
<evidence type="ECO:0000256" key="4">
    <source>
        <dbReference type="ARBA" id="ARBA00026170"/>
    </source>
</evidence>
<evidence type="ECO:0000313" key="6">
    <source>
        <dbReference type="Proteomes" id="UP000186922"/>
    </source>
</evidence>
<dbReference type="Pfam" id="PF08433">
    <property type="entry name" value="KTI12"/>
    <property type="match status" value="1"/>
</dbReference>
<dbReference type="GO" id="GO:0006357">
    <property type="term" value="P:regulation of transcription by RNA polymerase II"/>
    <property type="evidence" value="ECO:0007669"/>
    <property type="project" value="UniProtKB-ARBA"/>
</dbReference>
<dbReference type="InterPro" id="IPR013641">
    <property type="entry name" value="KTI12/PSTK"/>
</dbReference>
<dbReference type="OrthoDB" id="9972657at2759"/>
<dbReference type="Gene3D" id="3.40.50.300">
    <property type="entry name" value="P-loop containing nucleotide triphosphate hydrolases"/>
    <property type="match status" value="1"/>
</dbReference>
<evidence type="ECO:0000256" key="1">
    <source>
        <dbReference type="ARBA" id="ARBA00022741"/>
    </source>
</evidence>
<dbReference type="STRING" id="947166.A0A1D1UVL8"/>
<dbReference type="SUPFAM" id="SSF52540">
    <property type="entry name" value="P-loop containing nucleoside triphosphate hydrolases"/>
    <property type="match status" value="1"/>
</dbReference>
<dbReference type="Proteomes" id="UP000186922">
    <property type="component" value="Unassembled WGS sequence"/>
</dbReference>